<evidence type="ECO:0000313" key="1">
    <source>
        <dbReference type="EMBL" id="JAH94448.1"/>
    </source>
</evidence>
<accession>A0A0E9WYD1</accession>
<reference evidence="1" key="2">
    <citation type="journal article" date="2015" name="Fish Shellfish Immunol.">
        <title>Early steps in the European eel (Anguilla anguilla)-Vibrio vulnificus interaction in the gills: Role of the RtxA13 toxin.</title>
        <authorList>
            <person name="Callol A."/>
            <person name="Pajuelo D."/>
            <person name="Ebbesson L."/>
            <person name="Teles M."/>
            <person name="MacKenzie S."/>
            <person name="Amaro C."/>
        </authorList>
    </citation>
    <scope>NUCLEOTIDE SEQUENCE</scope>
</reference>
<dbReference type="EMBL" id="GBXM01014129">
    <property type="protein sequence ID" value="JAH94448.1"/>
    <property type="molecule type" value="Transcribed_RNA"/>
</dbReference>
<proteinExistence type="predicted"/>
<sequence>MTLFAHYPKLWLMSKLEKCPANKENVCLAQIFHNLRSLKKDFPNVFLYRCRPCDVEDSR</sequence>
<protein>
    <submittedName>
        <fullName evidence="1">Uncharacterized protein</fullName>
    </submittedName>
</protein>
<dbReference type="AlphaFoldDB" id="A0A0E9WYD1"/>
<reference evidence="1" key="1">
    <citation type="submission" date="2014-11" db="EMBL/GenBank/DDBJ databases">
        <authorList>
            <person name="Amaro Gonzalez C."/>
        </authorList>
    </citation>
    <scope>NUCLEOTIDE SEQUENCE</scope>
</reference>
<organism evidence="1">
    <name type="scientific">Anguilla anguilla</name>
    <name type="common">European freshwater eel</name>
    <name type="synonym">Muraena anguilla</name>
    <dbReference type="NCBI Taxonomy" id="7936"/>
    <lineage>
        <taxon>Eukaryota</taxon>
        <taxon>Metazoa</taxon>
        <taxon>Chordata</taxon>
        <taxon>Craniata</taxon>
        <taxon>Vertebrata</taxon>
        <taxon>Euteleostomi</taxon>
        <taxon>Actinopterygii</taxon>
        <taxon>Neopterygii</taxon>
        <taxon>Teleostei</taxon>
        <taxon>Anguilliformes</taxon>
        <taxon>Anguillidae</taxon>
        <taxon>Anguilla</taxon>
    </lineage>
</organism>
<name>A0A0E9WYD1_ANGAN</name>